<dbReference type="Proteomes" id="UP000203096">
    <property type="component" value="Segment"/>
</dbReference>
<feature type="domain" description="Glycine-rich" evidence="1">
    <location>
        <begin position="242"/>
        <end position="399"/>
    </location>
</feature>
<dbReference type="EMBL" id="KJ433976">
    <property type="protein sequence ID" value="AHJ88527.1"/>
    <property type="molecule type" value="Genomic_DNA"/>
</dbReference>
<accession>W8EB49</accession>
<proteinExistence type="predicted"/>
<dbReference type="KEGG" id="vg:18505891"/>
<organism evidence="2 3">
    <name type="scientific">Mycobacterium phage Julie1</name>
    <dbReference type="NCBI Taxonomy" id="1463812"/>
    <lineage>
        <taxon>Viruses</taxon>
        <taxon>Duplodnaviria</taxon>
        <taxon>Heunggongvirae</taxon>
        <taxon>Uroviricota</taxon>
        <taxon>Caudoviricetes</taxon>
        <taxon>Bclasvirinae</taxon>
        <taxon>Julieunavirus</taxon>
        <taxon>Julieunavirus julie1</taxon>
    </lineage>
</organism>
<evidence type="ECO:0000313" key="3">
    <source>
        <dbReference type="Proteomes" id="UP000203096"/>
    </source>
</evidence>
<reference evidence="2 3" key="1">
    <citation type="journal article" date="2014" name="Genome Announc.">
        <title>Complete genome sequences of nine mycobacteriophages.</title>
        <authorList>
            <person name="Franceschelli J.J."/>
            <person name="Suarez C.A."/>
            <person name="Teran L."/>
            <person name="Raya R.R."/>
            <person name="Morbidoni H.R."/>
        </authorList>
    </citation>
    <scope>NUCLEOTIDE SEQUENCE [LARGE SCALE GENOMIC DNA]</scope>
</reference>
<gene>
    <name evidence="2" type="ORF">Jolie1_027</name>
</gene>
<evidence type="ECO:0000313" key="2">
    <source>
        <dbReference type="EMBL" id="AHJ88527.1"/>
    </source>
</evidence>
<sequence>MAGWFDAPPAPITVGAPGWTDDEPTPGVDPVVEVGWWAVLTIDARQTAGRSQAMTLRAIKVWALTNLAASSESMTLRKIAMVALTETAEAVESATLQKIAMLALSRTAPGYQALGLVKVMEMALATSQAGSSDVLALTRIGTLALTATGDATQGLMIERVVTVTLARSATATEALTMARIYLLDLFAYGIIGGAYYSGYALGAMSLNSISSMAPFSSGAGSGETLTFGFRPTAAATTILTASGNYTIPRWADWIDVVTLGAGEAGTGIVFGNGSGGRAGEWNAQRYYRGTQLAWSQTVMQATVGAGGTGNGGPGGQTYVFPGSGLATLLSNGGDGNMGAVNPGGESAGSYTFNGVTYVGGGGQGSLGNAGIAPGGGGAGGGFGASSGGAGARGQVWFRAGQG</sequence>
<dbReference type="RefSeq" id="YP_009009227.1">
    <property type="nucleotide sequence ID" value="NC_023600.1"/>
</dbReference>
<name>W8EB49_9CAUD</name>
<dbReference type="Pfam" id="PF21722">
    <property type="entry name" value="Gly_rich_2"/>
    <property type="match status" value="1"/>
</dbReference>
<protein>
    <submittedName>
        <fullName evidence="2">Minor tail subunit</fullName>
    </submittedName>
</protein>
<dbReference type="GeneID" id="18505891"/>
<dbReference type="InterPro" id="IPR049304">
    <property type="entry name" value="Gly_rich_dom"/>
</dbReference>
<keyword evidence="3" id="KW-1185">Reference proteome</keyword>
<evidence type="ECO:0000259" key="1">
    <source>
        <dbReference type="Pfam" id="PF21722"/>
    </source>
</evidence>